<keyword evidence="3" id="KW-1185">Reference proteome</keyword>
<feature type="signal peptide" evidence="1">
    <location>
        <begin position="1"/>
        <end position="22"/>
    </location>
</feature>
<dbReference type="EMBL" id="SOBG01000001">
    <property type="protein sequence ID" value="TDT72324.1"/>
    <property type="molecule type" value="Genomic_DNA"/>
</dbReference>
<dbReference type="RefSeq" id="WP_134111882.1">
    <property type="nucleotide sequence ID" value="NZ_SOBG01000001.1"/>
</dbReference>
<dbReference type="AlphaFoldDB" id="A0AA46I698"/>
<comment type="caution">
    <text evidence="2">The sequence shown here is derived from an EMBL/GenBank/DDBJ whole genome shotgun (WGS) entry which is preliminary data.</text>
</comment>
<evidence type="ECO:0000313" key="2">
    <source>
        <dbReference type="EMBL" id="TDT72324.1"/>
    </source>
</evidence>
<protein>
    <recommendedName>
        <fullName evidence="4">Lipoprotein</fullName>
    </recommendedName>
</protein>
<dbReference type="Proteomes" id="UP000294678">
    <property type="component" value="Unassembled WGS sequence"/>
</dbReference>
<dbReference type="PROSITE" id="PS51257">
    <property type="entry name" value="PROKAR_LIPOPROTEIN"/>
    <property type="match status" value="1"/>
</dbReference>
<evidence type="ECO:0000256" key="1">
    <source>
        <dbReference type="SAM" id="SignalP"/>
    </source>
</evidence>
<name>A0AA46I698_9FUSO</name>
<keyword evidence="1" id="KW-0732">Signal</keyword>
<feature type="chain" id="PRO_5041368894" description="Lipoprotein" evidence="1">
    <location>
        <begin position="23"/>
        <end position="359"/>
    </location>
</feature>
<evidence type="ECO:0008006" key="4">
    <source>
        <dbReference type="Google" id="ProtNLM"/>
    </source>
</evidence>
<reference evidence="2 3" key="1">
    <citation type="submission" date="2019-03" db="EMBL/GenBank/DDBJ databases">
        <title>Genomic Encyclopedia of Type Strains, Phase IV (KMG-IV): sequencing the most valuable type-strain genomes for metagenomic binning, comparative biology and taxonomic classification.</title>
        <authorList>
            <person name="Goeker M."/>
        </authorList>
    </citation>
    <scope>NUCLEOTIDE SEQUENCE [LARGE SCALE GENOMIC DNA]</scope>
    <source>
        <strain evidence="2 3">DSM 100055</strain>
    </source>
</reference>
<organism evidence="2 3">
    <name type="scientific">Hypnocyclicus thermotrophus</name>
    <dbReference type="NCBI Taxonomy" id="1627895"/>
    <lineage>
        <taxon>Bacteria</taxon>
        <taxon>Fusobacteriati</taxon>
        <taxon>Fusobacteriota</taxon>
        <taxon>Fusobacteriia</taxon>
        <taxon>Fusobacteriales</taxon>
        <taxon>Fusobacteriaceae</taxon>
        <taxon>Hypnocyclicus</taxon>
    </lineage>
</organism>
<evidence type="ECO:0000313" key="3">
    <source>
        <dbReference type="Proteomes" id="UP000294678"/>
    </source>
</evidence>
<proteinExistence type="predicted"/>
<gene>
    <name evidence="2" type="ORF">EV215_0124</name>
</gene>
<sequence>MKFLKFFVLIFSFIIISCSKQSGILSTTNSTIASGYNSYTSAEITNIYNYINSNKIEITSIPNLTTIESNYLKNNITLLLTTISNEILTGTVSESRISEIKTATKDAISYFGIKTYDELSYIYQNIGIALTRSSSLGLTTEENTTLTSIQSYINTAMTSIKQNKDVNPYYSEIGLLLLVYREGNYSLLQNNSLLEKVGINLDQIDQTNDIALKLETLQAELDEFSDFDKNDLSIADALRKSLNTLKSYYISYTLGDETTIESQEALFRQAETAYLPYTTSMEATINSTITALKALSDDDISGYENIYNEIMAVLNDYEQKKAYYNAKNFKKIISETINIATTYRYIQSKALIISILTEN</sequence>
<accession>A0AA46I698</accession>